<dbReference type="NCBIfam" id="TIGR00797">
    <property type="entry name" value="matE"/>
    <property type="match status" value="1"/>
</dbReference>
<evidence type="ECO:0000313" key="11">
    <source>
        <dbReference type="EMBL" id="ETK02943.1"/>
    </source>
</evidence>
<keyword evidence="7" id="KW-0406">Ion transport</keyword>
<dbReference type="AlphaFoldDB" id="W2C7C2"/>
<sequence length="406" mass="43575">MALDLTRGAVWRVIPAFALPLLVGNLTQQVYNLTDSVIVGRFLGKEALAAVSASFFIYYFIISLAIGVGSGITVVVSQRFGARDHDAVRRAFSSFLLFASVAGAVLSVVGVVGADGFFRLTRTPPEVMPYALRYFRVYAAGTLFFILFYSALSILRGIGDSVWPMRFVLATAVLNIAFDLLFILVFRWDIEGAAAATVLAQACGVALAIRHIRRHDLLSLRRRDLVFDRPLFLQGVRIGIPTGVQQCAIAIGLVALLGIVNGFGADTLTAYGAAGKIDSIIVQIILTLAGALSAFCGQNIGAGRFDRVHAGVRFAMLFNVCLCLVVLAAILGFGRQMMGAFTEDADVMAIGQEYLTILGAVLIFHGALSILNGAMRGAGDTFFAMVTGIVSFWLIRIPLAIRSLHI</sequence>
<dbReference type="GO" id="GO:0015297">
    <property type="term" value="F:antiporter activity"/>
    <property type="evidence" value="ECO:0007669"/>
    <property type="project" value="UniProtKB-KW"/>
</dbReference>
<feature type="transmembrane region" description="Helical" evidence="10">
    <location>
        <begin position="47"/>
        <end position="75"/>
    </location>
</feature>
<evidence type="ECO:0000256" key="7">
    <source>
        <dbReference type="ARBA" id="ARBA00023065"/>
    </source>
</evidence>
<evidence type="ECO:0000256" key="2">
    <source>
        <dbReference type="ARBA" id="ARBA00022448"/>
    </source>
</evidence>
<dbReference type="PANTHER" id="PTHR43298">
    <property type="entry name" value="MULTIDRUG RESISTANCE PROTEIN NORM-RELATED"/>
    <property type="match status" value="1"/>
</dbReference>
<dbReference type="InterPro" id="IPR050222">
    <property type="entry name" value="MATE_MdtK"/>
</dbReference>
<keyword evidence="8 10" id="KW-0472">Membrane</keyword>
<protein>
    <recommendedName>
        <fullName evidence="9">Multidrug-efflux transporter</fullName>
    </recommendedName>
</protein>
<dbReference type="GO" id="GO:0006811">
    <property type="term" value="P:monoatomic ion transport"/>
    <property type="evidence" value="ECO:0007669"/>
    <property type="project" value="UniProtKB-KW"/>
</dbReference>
<feature type="transmembrane region" description="Helical" evidence="10">
    <location>
        <begin position="382"/>
        <end position="401"/>
    </location>
</feature>
<dbReference type="GO" id="GO:0042910">
    <property type="term" value="F:xenobiotic transmembrane transporter activity"/>
    <property type="evidence" value="ECO:0007669"/>
    <property type="project" value="InterPro"/>
</dbReference>
<evidence type="ECO:0000256" key="8">
    <source>
        <dbReference type="ARBA" id="ARBA00023136"/>
    </source>
</evidence>
<proteinExistence type="predicted"/>
<dbReference type="InterPro" id="IPR048279">
    <property type="entry name" value="MdtK-like"/>
</dbReference>
<organism evidence="11 12">
    <name type="scientific">Tannerella sp. oral taxon BU063 isolate Cell 2</name>
    <dbReference type="NCBI Taxonomy" id="1411148"/>
    <lineage>
        <taxon>Bacteria</taxon>
        <taxon>Pseudomonadati</taxon>
        <taxon>Bacteroidota</taxon>
        <taxon>Bacteroidia</taxon>
        <taxon>Bacteroidales</taxon>
        <taxon>Tannerellaceae</taxon>
        <taxon>Tannerella</taxon>
    </lineage>
</organism>
<feature type="transmembrane region" description="Helical" evidence="10">
    <location>
        <begin position="95"/>
        <end position="114"/>
    </location>
</feature>
<feature type="transmembrane region" description="Helical" evidence="10">
    <location>
        <begin position="231"/>
        <end position="260"/>
    </location>
</feature>
<feature type="transmembrane region" description="Helical" evidence="10">
    <location>
        <begin position="134"/>
        <end position="155"/>
    </location>
</feature>
<feature type="non-terminal residue" evidence="11">
    <location>
        <position position="406"/>
    </location>
</feature>
<accession>W2C7C2</accession>
<dbReference type="PIRSF" id="PIRSF006603">
    <property type="entry name" value="DinF"/>
    <property type="match status" value="1"/>
</dbReference>
<keyword evidence="6 10" id="KW-1133">Transmembrane helix</keyword>
<feature type="transmembrane region" description="Helical" evidence="10">
    <location>
        <begin position="9"/>
        <end position="27"/>
    </location>
</feature>
<keyword evidence="3" id="KW-0050">Antiport</keyword>
<comment type="caution">
    <text evidence="11">The sequence shown here is derived from an EMBL/GenBank/DDBJ whole genome shotgun (WGS) entry which is preliminary data.</text>
</comment>
<feature type="transmembrane region" description="Helical" evidence="10">
    <location>
        <begin position="167"/>
        <end position="186"/>
    </location>
</feature>
<keyword evidence="4" id="KW-1003">Cell membrane</keyword>
<feature type="transmembrane region" description="Helical" evidence="10">
    <location>
        <begin position="280"/>
        <end position="302"/>
    </location>
</feature>
<evidence type="ECO:0000256" key="1">
    <source>
        <dbReference type="ARBA" id="ARBA00004651"/>
    </source>
</evidence>
<gene>
    <name evidence="11" type="ORF">N425_01510</name>
</gene>
<keyword evidence="2" id="KW-0813">Transport</keyword>
<dbReference type="Pfam" id="PF01554">
    <property type="entry name" value="MatE"/>
    <property type="match status" value="2"/>
</dbReference>
<evidence type="ECO:0000256" key="9">
    <source>
        <dbReference type="ARBA" id="ARBA00031636"/>
    </source>
</evidence>
<evidence type="ECO:0000256" key="6">
    <source>
        <dbReference type="ARBA" id="ARBA00022989"/>
    </source>
</evidence>
<feature type="transmembrane region" description="Helical" evidence="10">
    <location>
        <begin position="192"/>
        <end position="210"/>
    </location>
</feature>
<evidence type="ECO:0000256" key="3">
    <source>
        <dbReference type="ARBA" id="ARBA00022449"/>
    </source>
</evidence>
<dbReference type="EMBL" id="AYUF01000273">
    <property type="protein sequence ID" value="ETK02943.1"/>
    <property type="molecule type" value="Genomic_DNA"/>
</dbReference>
<evidence type="ECO:0000256" key="4">
    <source>
        <dbReference type="ARBA" id="ARBA00022475"/>
    </source>
</evidence>
<evidence type="ECO:0000313" key="12">
    <source>
        <dbReference type="Proteomes" id="UP000018837"/>
    </source>
</evidence>
<dbReference type="GO" id="GO:0005886">
    <property type="term" value="C:plasma membrane"/>
    <property type="evidence" value="ECO:0007669"/>
    <property type="project" value="UniProtKB-SubCell"/>
</dbReference>
<keyword evidence="5 10" id="KW-0812">Transmembrane</keyword>
<dbReference type="CDD" id="cd13138">
    <property type="entry name" value="MATE_yoeA_like"/>
    <property type="match status" value="1"/>
</dbReference>
<feature type="transmembrane region" description="Helical" evidence="10">
    <location>
        <begin position="314"/>
        <end position="334"/>
    </location>
</feature>
<reference evidence="11 12" key="1">
    <citation type="submission" date="2013-11" db="EMBL/GenBank/DDBJ databases">
        <title>Single cell genomics of uncultured Tannerella BU063 (oral taxon 286).</title>
        <authorList>
            <person name="Beall C.J."/>
            <person name="Campbell A.G."/>
            <person name="Griffen A.L."/>
            <person name="Podar M."/>
            <person name="Leys E.J."/>
        </authorList>
    </citation>
    <scope>NUCLEOTIDE SEQUENCE [LARGE SCALE GENOMIC DNA]</scope>
    <source>
        <strain evidence="11">Cell 2</strain>
    </source>
</reference>
<comment type="subcellular location">
    <subcellularLocation>
        <location evidence="1">Cell membrane</location>
        <topology evidence="1">Multi-pass membrane protein</topology>
    </subcellularLocation>
</comment>
<evidence type="ECO:0000256" key="5">
    <source>
        <dbReference type="ARBA" id="ARBA00022692"/>
    </source>
</evidence>
<feature type="transmembrane region" description="Helical" evidence="10">
    <location>
        <begin position="354"/>
        <end position="375"/>
    </location>
</feature>
<dbReference type="InterPro" id="IPR002528">
    <property type="entry name" value="MATE_fam"/>
</dbReference>
<dbReference type="PANTHER" id="PTHR43298:SF2">
    <property type="entry name" value="FMN_FAD EXPORTER YEEO-RELATED"/>
    <property type="match status" value="1"/>
</dbReference>
<evidence type="ECO:0000256" key="10">
    <source>
        <dbReference type="SAM" id="Phobius"/>
    </source>
</evidence>
<dbReference type="Proteomes" id="UP000018837">
    <property type="component" value="Unassembled WGS sequence"/>
</dbReference>
<name>W2C7C2_9BACT</name>